<dbReference type="InterPro" id="IPR002885">
    <property type="entry name" value="PPR_rpt"/>
</dbReference>
<dbReference type="OrthoDB" id="1717827at2759"/>
<keyword evidence="9" id="KW-1185">Reference proteome</keyword>
<keyword evidence="4" id="KW-0809">Transit peptide</keyword>
<name>A0A7I8JX10_SPIIN</name>
<dbReference type="Proteomes" id="UP000663760">
    <property type="component" value="Chromosome 1"/>
</dbReference>
<dbReference type="InterPro" id="IPR011990">
    <property type="entry name" value="TPR-like_helical_dom_sf"/>
</dbReference>
<dbReference type="AlphaFoldDB" id="A0A7I8JX10"/>
<evidence type="ECO:0000256" key="5">
    <source>
        <dbReference type="ARBA" id="ARBA00023128"/>
    </source>
</evidence>
<dbReference type="Gene3D" id="1.25.40.10">
    <property type="entry name" value="Tetratricopeptide repeat domain"/>
    <property type="match status" value="3"/>
</dbReference>
<dbReference type="PANTHER" id="PTHR45717:SF8">
    <property type="entry name" value="OS01G0301000 PROTEIN"/>
    <property type="match status" value="1"/>
</dbReference>
<dbReference type="EMBL" id="LR746264">
    <property type="protein sequence ID" value="CAA7388417.1"/>
    <property type="molecule type" value="Genomic_DNA"/>
</dbReference>
<dbReference type="GO" id="GO:0005739">
    <property type="term" value="C:mitochondrion"/>
    <property type="evidence" value="ECO:0007669"/>
    <property type="project" value="UniProtKB-SubCell"/>
</dbReference>
<evidence type="ECO:0000256" key="4">
    <source>
        <dbReference type="ARBA" id="ARBA00022946"/>
    </source>
</evidence>
<dbReference type="PROSITE" id="PS51375">
    <property type="entry name" value="PPR"/>
    <property type="match status" value="2"/>
</dbReference>
<keyword evidence="5" id="KW-0496">Mitochondrion</keyword>
<comment type="subcellular location">
    <subcellularLocation>
        <location evidence="1">Mitochondrion</location>
    </subcellularLocation>
</comment>
<evidence type="ECO:0000313" key="9">
    <source>
        <dbReference type="Proteomes" id="UP000663760"/>
    </source>
</evidence>
<keyword evidence="7" id="KW-0732">Signal</keyword>
<feature type="signal peptide" evidence="7">
    <location>
        <begin position="1"/>
        <end position="23"/>
    </location>
</feature>
<dbReference type="FunFam" id="1.25.40.10:FF:000385">
    <property type="entry name" value="Pentatricopeptide repeat-containing protein mitochondrial"/>
    <property type="match status" value="1"/>
</dbReference>
<proteinExistence type="inferred from homology"/>
<reference evidence="8" key="1">
    <citation type="submission" date="2020-02" db="EMBL/GenBank/DDBJ databases">
        <authorList>
            <person name="Scholz U."/>
            <person name="Mascher M."/>
            <person name="Fiebig A."/>
        </authorList>
    </citation>
    <scope>NUCLEOTIDE SEQUENCE</scope>
</reference>
<organism evidence="8 9">
    <name type="scientific">Spirodela intermedia</name>
    <name type="common">Intermediate duckweed</name>
    <dbReference type="NCBI Taxonomy" id="51605"/>
    <lineage>
        <taxon>Eukaryota</taxon>
        <taxon>Viridiplantae</taxon>
        <taxon>Streptophyta</taxon>
        <taxon>Embryophyta</taxon>
        <taxon>Tracheophyta</taxon>
        <taxon>Spermatophyta</taxon>
        <taxon>Magnoliopsida</taxon>
        <taxon>Liliopsida</taxon>
        <taxon>Araceae</taxon>
        <taxon>Lemnoideae</taxon>
        <taxon>Spirodela</taxon>
    </lineage>
</organism>
<dbReference type="GO" id="GO:0003729">
    <property type="term" value="F:mRNA binding"/>
    <property type="evidence" value="ECO:0007669"/>
    <property type="project" value="UniProtKB-ARBA"/>
</dbReference>
<evidence type="ECO:0000256" key="2">
    <source>
        <dbReference type="ARBA" id="ARBA00007626"/>
    </source>
</evidence>
<dbReference type="SUPFAM" id="SSF48452">
    <property type="entry name" value="TPR-like"/>
    <property type="match status" value="1"/>
</dbReference>
<evidence type="ECO:0000256" key="7">
    <source>
        <dbReference type="SAM" id="SignalP"/>
    </source>
</evidence>
<feature type="repeat" description="PPR" evidence="6">
    <location>
        <begin position="213"/>
        <end position="247"/>
    </location>
</feature>
<feature type="chain" id="PRO_5029555375" evidence="7">
    <location>
        <begin position="24"/>
        <end position="463"/>
    </location>
</feature>
<evidence type="ECO:0000313" key="8">
    <source>
        <dbReference type="EMBL" id="CAA7388417.1"/>
    </source>
</evidence>
<feature type="repeat" description="PPR" evidence="6">
    <location>
        <begin position="143"/>
        <end position="177"/>
    </location>
</feature>
<keyword evidence="3" id="KW-0677">Repeat</keyword>
<protein>
    <submittedName>
        <fullName evidence="8">Uncharacterized protein</fullName>
    </submittedName>
</protein>
<accession>A0A7I8JX10</accession>
<dbReference type="Pfam" id="PF01535">
    <property type="entry name" value="PPR"/>
    <property type="match status" value="3"/>
</dbReference>
<evidence type="ECO:0000256" key="6">
    <source>
        <dbReference type="PROSITE-ProRule" id="PRU00708"/>
    </source>
</evidence>
<gene>
    <name evidence="8" type="ORF">SI8410_01000658</name>
</gene>
<evidence type="ECO:0000256" key="1">
    <source>
        <dbReference type="ARBA" id="ARBA00004173"/>
    </source>
</evidence>
<sequence length="463" mass="52691">MAGSSSFRVPAWAVALVRRLCTAAESSAVTGGSAGLAGPGLAKPLYRRLSALGGAPQGSVAMAMDEWLQEGKRVRPIEVMKYVKELRKYKRFSQALELMKWMDSKGIRMTQSNHAIRIDLLSKTEGIDSAEVYFSNLPEAAKDCFTYGALLNCYCREKMAGKATELYEKMKMLSYDSTTLVYNNLASLYMKLQQPEKIPPLIEQMRAKNISLDTFTHCILMNSYAHLGDIDAVERVVSEMEDRGEGTMPWPVYSNLASIYISAGLTQRAESALKMLEMAVDRKDRDSFHFLITLHARMRNLSEVNRVWRSMKGIFPKITNLSYLVVLQALDQLDDLSSIEQCYEEWEALHIHHDIRLTNVVIGAYLRKNMIDEALTLWETASKKGSESNFRTFDMFIDYYLGNNEVEQALRCVFTAASKGKKEEWKMDEERVGIFLRYFEEQKDMEGAKAFREALKKLKCSCL</sequence>
<dbReference type="NCBIfam" id="TIGR00756">
    <property type="entry name" value="PPR"/>
    <property type="match status" value="2"/>
</dbReference>
<evidence type="ECO:0000256" key="3">
    <source>
        <dbReference type="ARBA" id="ARBA00022737"/>
    </source>
</evidence>
<comment type="similarity">
    <text evidence="2">Belongs to the PPR family. P subfamily.</text>
</comment>
<dbReference type="PANTHER" id="PTHR45717">
    <property type="entry name" value="OS12G0527900 PROTEIN"/>
    <property type="match status" value="1"/>
</dbReference>